<dbReference type="GO" id="GO:0046872">
    <property type="term" value="F:metal ion binding"/>
    <property type="evidence" value="ECO:0007669"/>
    <property type="project" value="UniProtKB-KW"/>
</dbReference>
<dbReference type="OrthoDB" id="289721at2759"/>
<dbReference type="InterPro" id="IPR000477">
    <property type="entry name" value="RT_dom"/>
</dbReference>
<dbReference type="GO" id="GO:0000333">
    <property type="term" value="C:telomerase catalytic core complex"/>
    <property type="evidence" value="ECO:0007669"/>
    <property type="project" value="TreeGrafter"/>
</dbReference>
<sequence>MASKRKRNCTSTSTSTGTGTGTGTSNGNGNDTCLTDSNNKRQRISGDCLNKDPPVKQALLNKYYPNVLCLRDYLLSKLPVSSKVRRKKLLSVGRKASANIQYQDGNDDEDEDEDRVLGDFLDGTLIGVSSNNGLSQEDRVKEWVSFSQRGDVSVSTIVNSNCTDVYSQSEIVDFAIWLLFSKSKSSNGRLQHLLCQGYRKDISSRSVHRGENLRTSIPGVSSIYPNSHVTAMKAWPWPHVLSLLGKAGERVMSDLILDCGVFLQIKNTHGSYYQLSGQPLGELLPITNGKPHGKVSGTDSGSKKNQQPGLLHSPMEINFVRNRMLYAKAALNAQGEVQFGFRHIHIFNRFRSQANNDPMISRRGRGPEDNIIRILMYIFPLQFDLHNVFTSEVDNRETVQPFKDYTLREEEIDSKYLEAKGIKIPKRLRGKAKDLVKKLQVLHSRCSYNNLLEYYCPNRKHQDDNANGIQEEPSFNSTSIESQSPQKCRSSAILSSSTPSIPARKSTLMDHASSTAEVSAFCRAVLRNIIPHEFWGTGDVQAHNEGIFHKNVDNFIGLRRFEVLSLHEVMQGIKIAEIEWLGTPSTSNQKLSLTDFNKRREIFLEFLYYLFDSILIPLVRSHFHVTESNVHRQRLFFFRHDVWKSVAEPALASLKLKMFEEVKLKEAQQILASRTLGFSQMRLIPKETGVRPIMNLRRRAMRKGDRHLLGVSINSVLTPVHNVLTHEKANNLSRLGSTLFSVGDLYQKVKSFKASLGASTKPLYFAKVDVQAAFDTIPQAAVIKLMKTVPSESEYRFAKHVEIKPTDAYNTDPNAPNKPIRRWKSNAKSMHHLDNFDEDLENDIAIGKKNTVFVENIVNQIRDTNSLLQLLVQHISQNMVKIGKRFYRQKEGIPQGSVLSSLLCNYFYADLEAKHLSFLQSGESLLLRLIDDFLLITLNPAHAKRFLKVMHDGIPEYGVGVNPDKTLTNFEAMINGKKIKRVVGEKMFPYCGNLVEMKTLNIARDRDRGKDLAIQDSLTVEYSRIPGKTFHRKVLNSLTLQTHPMYLDTSHNSLTTVHKNIYTSYLESATKMMSYIKCLPVAKKPKCALIIRTIGDLDRLGWCLSRRGRGVDGKDGKGGKNDKYAGYKCEVSKQEMRRLALSAFLEVMRRRQSGYAGVVEWLVGELGVLRGALRGRGREKEKGKEKGKM</sequence>
<keyword evidence="4 13" id="KW-0158">Chromosome</keyword>
<keyword evidence="9 13" id="KW-0779">Telomere</keyword>
<evidence type="ECO:0000256" key="14">
    <source>
        <dbReference type="SAM" id="MobiDB-lite"/>
    </source>
</evidence>
<evidence type="ECO:0000256" key="9">
    <source>
        <dbReference type="ARBA" id="ARBA00022895"/>
    </source>
</evidence>
<dbReference type="SUPFAM" id="SSF56672">
    <property type="entry name" value="DNA/RNA polymerases"/>
    <property type="match status" value="1"/>
</dbReference>
<evidence type="ECO:0000256" key="13">
    <source>
        <dbReference type="RuleBase" id="RU365061"/>
    </source>
</evidence>
<name>A0A9X0AYE0_9HELO</name>
<dbReference type="GO" id="GO:0007004">
    <property type="term" value="P:telomere maintenance via telomerase"/>
    <property type="evidence" value="ECO:0007669"/>
    <property type="project" value="TreeGrafter"/>
</dbReference>
<feature type="domain" description="Reverse transcriptase" evidence="15">
    <location>
        <begin position="665"/>
        <end position="995"/>
    </location>
</feature>
<dbReference type="GO" id="GO:0070034">
    <property type="term" value="F:telomerase RNA binding"/>
    <property type="evidence" value="ECO:0007669"/>
    <property type="project" value="TreeGrafter"/>
</dbReference>
<keyword evidence="7 13" id="KW-0479">Metal-binding</keyword>
<evidence type="ECO:0000256" key="6">
    <source>
        <dbReference type="ARBA" id="ARBA00022695"/>
    </source>
</evidence>
<evidence type="ECO:0000259" key="15">
    <source>
        <dbReference type="PROSITE" id="PS50878"/>
    </source>
</evidence>
<comment type="similarity">
    <text evidence="1 13">Belongs to the reverse transcriptase family. Telomerase subfamily.</text>
</comment>
<dbReference type="PROSITE" id="PS50878">
    <property type="entry name" value="RT_POL"/>
    <property type="match status" value="1"/>
</dbReference>
<accession>A0A9X0AYE0</accession>
<dbReference type="PRINTS" id="PR01365">
    <property type="entry name" value="TELOMERASERT"/>
</dbReference>
<feature type="compositionally biased region" description="Low complexity" evidence="14">
    <location>
        <begin position="490"/>
        <end position="503"/>
    </location>
</feature>
<keyword evidence="5 13" id="KW-0808">Transferase</keyword>
<dbReference type="FunFam" id="1.10.132.70:FF:000004">
    <property type="entry name" value="Telomerase reverse transcriptase"/>
    <property type="match status" value="1"/>
</dbReference>
<evidence type="ECO:0000256" key="5">
    <source>
        <dbReference type="ARBA" id="ARBA00022679"/>
    </source>
</evidence>
<keyword evidence="8 13" id="KW-0460">Magnesium</keyword>
<evidence type="ECO:0000256" key="7">
    <source>
        <dbReference type="ARBA" id="ARBA00022723"/>
    </source>
</evidence>
<evidence type="ECO:0000256" key="11">
    <source>
        <dbReference type="ARBA" id="ARBA00023242"/>
    </source>
</evidence>
<evidence type="ECO:0000256" key="4">
    <source>
        <dbReference type="ARBA" id="ARBA00022454"/>
    </source>
</evidence>
<protein>
    <recommendedName>
        <fullName evidence="3 13">Telomerase reverse transcriptase</fullName>
        <ecNumber evidence="2 13">2.7.7.49</ecNumber>
    </recommendedName>
    <alternativeName>
        <fullName evidence="13">Telomerase catalytic subunit</fullName>
    </alternativeName>
</protein>
<organism evidence="16 17">
    <name type="scientific">Sclerotinia nivalis</name>
    <dbReference type="NCBI Taxonomy" id="352851"/>
    <lineage>
        <taxon>Eukaryota</taxon>
        <taxon>Fungi</taxon>
        <taxon>Dikarya</taxon>
        <taxon>Ascomycota</taxon>
        <taxon>Pezizomycotina</taxon>
        <taxon>Leotiomycetes</taxon>
        <taxon>Helotiales</taxon>
        <taxon>Sclerotiniaceae</taxon>
        <taxon>Sclerotinia</taxon>
    </lineage>
</organism>
<dbReference type="AlphaFoldDB" id="A0A9X0AYE0"/>
<comment type="caution">
    <text evidence="16">The sequence shown here is derived from an EMBL/GenBank/DDBJ whole genome shotgun (WGS) entry which is preliminary data.</text>
</comment>
<dbReference type="InterPro" id="IPR021891">
    <property type="entry name" value="Telomerase_RBD"/>
</dbReference>
<evidence type="ECO:0000256" key="3">
    <source>
        <dbReference type="ARBA" id="ARBA00016182"/>
    </source>
</evidence>
<dbReference type="EC" id="2.7.7.49" evidence="2 13"/>
<evidence type="ECO:0000313" key="16">
    <source>
        <dbReference type="EMBL" id="KAJ8070628.1"/>
    </source>
</evidence>
<comment type="catalytic activity">
    <reaction evidence="12 13">
        <text>DNA(n) + a 2'-deoxyribonucleoside 5'-triphosphate = DNA(n+1) + diphosphate</text>
        <dbReference type="Rhea" id="RHEA:22508"/>
        <dbReference type="Rhea" id="RHEA-COMP:17339"/>
        <dbReference type="Rhea" id="RHEA-COMP:17340"/>
        <dbReference type="ChEBI" id="CHEBI:33019"/>
        <dbReference type="ChEBI" id="CHEBI:61560"/>
        <dbReference type="ChEBI" id="CHEBI:173112"/>
        <dbReference type="EC" id="2.7.7.49"/>
    </reaction>
</comment>
<dbReference type="CDD" id="cd01648">
    <property type="entry name" value="TERT"/>
    <property type="match status" value="1"/>
</dbReference>
<feature type="region of interest" description="Disordered" evidence="14">
    <location>
        <begin position="289"/>
        <end position="310"/>
    </location>
</feature>
<dbReference type="Gene3D" id="1.10.357.90">
    <property type="match status" value="1"/>
</dbReference>
<dbReference type="Pfam" id="PF21399">
    <property type="entry name" value="TERT_C"/>
    <property type="match status" value="1"/>
</dbReference>
<feature type="compositionally biased region" description="Polar residues" evidence="14">
    <location>
        <begin position="465"/>
        <end position="489"/>
    </location>
</feature>
<dbReference type="Proteomes" id="UP001152300">
    <property type="component" value="Unassembled WGS sequence"/>
</dbReference>
<dbReference type="Pfam" id="PF12009">
    <property type="entry name" value="Telomerase_RBD"/>
    <property type="match status" value="1"/>
</dbReference>
<comment type="subcellular location">
    <subcellularLocation>
        <location evidence="13">Nucleus</location>
    </subcellularLocation>
    <subcellularLocation>
        <location evidence="13">Chromosome</location>
        <location evidence="13">Telomere</location>
    </subcellularLocation>
</comment>
<dbReference type="InterPro" id="IPR003545">
    <property type="entry name" value="Telomerase_RT"/>
</dbReference>
<feature type="compositionally biased region" description="Polar residues" evidence="14">
    <location>
        <begin position="297"/>
        <end position="308"/>
    </location>
</feature>
<dbReference type="PANTHER" id="PTHR12066:SF0">
    <property type="entry name" value="TELOMERASE REVERSE TRANSCRIPTASE"/>
    <property type="match status" value="1"/>
</dbReference>
<evidence type="ECO:0000313" key="17">
    <source>
        <dbReference type="Proteomes" id="UP001152300"/>
    </source>
</evidence>
<dbReference type="Pfam" id="PF00078">
    <property type="entry name" value="RVT_1"/>
    <property type="match status" value="1"/>
</dbReference>
<evidence type="ECO:0000256" key="8">
    <source>
        <dbReference type="ARBA" id="ARBA00022842"/>
    </source>
</evidence>
<dbReference type="Gene3D" id="1.10.132.70">
    <property type="match status" value="1"/>
</dbReference>
<keyword evidence="17" id="KW-1185">Reference proteome</keyword>
<comment type="function">
    <text evidence="13">Telomerase is a ribonucleoprotein enzyme essential for the replication of chromosome termini in most eukaryotes. It elongates telomeres. It is a reverse transcriptase that adds simple sequence repeats to chromosome ends by copying a template sequence within the RNA component of the enzyme.</text>
</comment>
<evidence type="ECO:0000256" key="12">
    <source>
        <dbReference type="ARBA" id="ARBA00048173"/>
    </source>
</evidence>
<keyword evidence="10 13" id="KW-0695">RNA-directed DNA polymerase</keyword>
<evidence type="ECO:0000256" key="1">
    <source>
        <dbReference type="ARBA" id="ARBA00008001"/>
    </source>
</evidence>
<dbReference type="SMART" id="SM00975">
    <property type="entry name" value="Telomerase_RBD"/>
    <property type="match status" value="1"/>
</dbReference>
<dbReference type="EMBL" id="JAPEIS010000001">
    <property type="protein sequence ID" value="KAJ8070628.1"/>
    <property type="molecule type" value="Genomic_DNA"/>
</dbReference>
<feature type="region of interest" description="Disordered" evidence="14">
    <location>
        <begin position="1"/>
        <end position="37"/>
    </location>
</feature>
<reference evidence="16" key="1">
    <citation type="submission" date="2022-11" db="EMBL/GenBank/DDBJ databases">
        <title>Genome Resource of Sclerotinia nivalis Strain SnTB1, a Plant Pathogen Isolated from American Ginseng.</title>
        <authorList>
            <person name="Fan S."/>
        </authorList>
    </citation>
    <scope>NUCLEOTIDE SEQUENCE</scope>
    <source>
        <strain evidence="16">SnTB1</strain>
    </source>
</reference>
<dbReference type="GO" id="GO:0042162">
    <property type="term" value="F:telomeric DNA binding"/>
    <property type="evidence" value="ECO:0007669"/>
    <property type="project" value="TreeGrafter"/>
</dbReference>
<evidence type="ECO:0000256" key="10">
    <source>
        <dbReference type="ARBA" id="ARBA00022918"/>
    </source>
</evidence>
<dbReference type="Gene3D" id="3.30.70.2630">
    <property type="match status" value="1"/>
</dbReference>
<keyword evidence="11 13" id="KW-0539">Nucleus</keyword>
<dbReference type="GO" id="GO:0003720">
    <property type="term" value="F:telomerase activity"/>
    <property type="evidence" value="ECO:0007669"/>
    <property type="project" value="InterPro"/>
</dbReference>
<keyword evidence="6 13" id="KW-0548">Nucleotidyltransferase</keyword>
<dbReference type="PANTHER" id="PTHR12066">
    <property type="entry name" value="TELOMERASE REVERSE TRANSCRIPTASE"/>
    <property type="match status" value="1"/>
</dbReference>
<gene>
    <name evidence="16" type="ORF">OCU04_000999</name>
</gene>
<dbReference type="InterPro" id="IPR043502">
    <property type="entry name" value="DNA/RNA_pol_sf"/>
</dbReference>
<dbReference type="InterPro" id="IPR049139">
    <property type="entry name" value="TERT_C"/>
</dbReference>
<proteinExistence type="inferred from homology"/>
<feature type="region of interest" description="Disordered" evidence="14">
    <location>
        <begin position="463"/>
        <end position="508"/>
    </location>
</feature>
<dbReference type="GO" id="GO:0000781">
    <property type="term" value="C:chromosome, telomeric region"/>
    <property type="evidence" value="ECO:0007669"/>
    <property type="project" value="UniProtKB-SubCell"/>
</dbReference>
<evidence type="ECO:0000256" key="2">
    <source>
        <dbReference type="ARBA" id="ARBA00012493"/>
    </source>
</evidence>